<protein>
    <submittedName>
        <fullName evidence="1">Uncharacterized protein</fullName>
    </submittedName>
</protein>
<sequence>MEIKPKRLLIRRSYTIEGGSSSLSRPTIEANITIPVIEVHPKKHIEIDLNKIPKEDEEEYQVREAAIRRRLDLNKYPIDIGELNSNLKFEDVIVSMLKIYYPLFYWRLEICGYA</sequence>
<evidence type="ECO:0000313" key="2">
    <source>
        <dbReference type="Proteomes" id="UP001454036"/>
    </source>
</evidence>
<dbReference type="AlphaFoldDB" id="A0AAV3PBK4"/>
<comment type="caution">
    <text evidence="1">The sequence shown here is derived from an EMBL/GenBank/DDBJ whole genome shotgun (WGS) entry which is preliminary data.</text>
</comment>
<gene>
    <name evidence="1" type="ORF">LIER_07332</name>
</gene>
<reference evidence="1 2" key="1">
    <citation type="submission" date="2024-01" db="EMBL/GenBank/DDBJ databases">
        <title>The complete chloroplast genome sequence of Lithospermum erythrorhizon: insights into the phylogenetic relationship among Boraginaceae species and the maternal lineages of purple gromwells.</title>
        <authorList>
            <person name="Okada T."/>
            <person name="Watanabe K."/>
        </authorList>
    </citation>
    <scope>NUCLEOTIDE SEQUENCE [LARGE SCALE GENOMIC DNA]</scope>
</reference>
<accession>A0AAV3PBK4</accession>
<dbReference type="Proteomes" id="UP001454036">
    <property type="component" value="Unassembled WGS sequence"/>
</dbReference>
<dbReference type="EMBL" id="BAABME010001122">
    <property type="protein sequence ID" value="GAA0147695.1"/>
    <property type="molecule type" value="Genomic_DNA"/>
</dbReference>
<proteinExistence type="predicted"/>
<evidence type="ECO:0000313" key="1">
    <source>
        <dbReference type="EMBL" id="GAA0147695.1"/>
    </source>
</evidence>
<keyword evidence="2" id="KW-1185">Reference proteome</keyword>
<organism evidence="1 2">
    <name type="scientific">Lithospermum erythrorhizon</name>
    <name type="common">Purple gromwell</name>
    <name type="synonym">Lithospermum officinale var. erythrorhizon</name>
    <dbReference type="NCBI Taxonomy" id="34254"/>
    <lineage>
        <taxon>Eukaryota</taxon>
        <taxon>Viridiplantae</taxon>
        <taxon>Streptophyta</taxon>
        <taxon>Embryophyta</taxon>
        <taxon>Tracheophyta</taxon>
        <taxon>Spermatophyta</taxon>
        <taxon>Magnoliopsida</taxon>
        <taxon>eudicotyledons</taxon>
        <taxon>Gunneridae</taxon>
        <taxon>Pentapetalae</taxon>
        <taxon>asterids</taxon>
        <taxon>lamiids</taxon>
        <taxon>Boraginales</taxon>
        <taxon>Boraginaceae</taxon>
        <taxon>Boraginoideae</taxon>
        <taxon>Lithospermeae</taxon>
        <taxon>Lithospermum</taxon>
    </lineage>
</organism>
<name>A0AAV3PBK4_LITER</name>